<comment type="similarity">
    <text evidence="1">Belongs to the UbiK family.</text>
</comment>
<comment type="pathway">
    <text evidence="1">Cofactor biosynthesis; ubiquinone biosynthesis.</text>
</comment>
<dbReference type="EMBL" id="QWEZ01000002">
    <property type="protein sequence ID" value="RRJ82889.1"/>
    <property type="molecule type" value="Genomic_DNA"/>
</dbReference>
<evidence type="ECO:0000256" key="1">
    <source>
        <dbReference type="HAMAP-Rule" id="MF_02216"/>
    </source>
</evidence>
<dbReference type="GO" id="GO:0005829">
    <property type="term" value="C:cytosol"/>
    <property type="evidence" value="ECO:0007669"/>
    <property type="project" value="TreeGrafter"/>
</dbReference>
<protein>
    <recommendedName>
        <fullName evidence="1">Ubiquinone biosynthesis accessory factor UbiK</fullName>
    </recommendedName>
</protein>
<accession>A0A3P3VME3</accession>
<gene>
    <name evidence="1" type="primary">ubiK</name>
    <name evidence="2" type="ORF">D0544_13650</name>
</gene>
<dbReference type="RefSeq" id="WP_125017049.1">
    <property type="nucleotide sequence ID" value="NZ_QWEZ01000002.1"/>
</dbReference>
<comment type="subcellular location">
    <subcellularLocation>
        <location evidence="1">Cytoplasm</location>
    </subcellularLocation>
</comment>
<dbReference type="GO" id="GO:0006744">
    <property type="term" value="P:ubiquinone biosynthetic process"/>
    <property type="evidence" value="ECO:0007669"/>
    <property type="project" value="UniProtKB-UniRule"/>
</dbReference>
<sequence length="88" mass="9849">MINKMFIAGLSRQAAQILGGEKSQLHRDAEKNLQLLLQNALGKLNLVSRDEFDTQAAVLARTRARLEALEARYEALVSELEKRDQSPS</sequence>
<dbReference type="HAMAP" id="MF_02216">
    <property type="entry name" value="UbiK"/>
    <property type="match status" value="1"/>
</dbReference>
<dbReference type="Proteomes" id="UP000280792">
    <property type="component" value="Unassembled WGS sequence"/>
</dbReference>
<reference evidence="2 3" key="2">
    <citation type="submission" date="2018-12" db="EMBL/GenBank/DDBJ databases">
        <title>Simiduia agarivorans gen. nov., sp. nov., a marine, agarolytic bacterium isolated from shallow coastal water from Keelung, Taiwan.</title>
        <authorList>
            <person name="Shieh W.Y."/>
        </authorList>
    </citation>
    <scope>NUCLEOTIDE SEQUENCE [LARGE SCALE GENOMIC DNA]</scope>
    <source>
        <strain evidence="2 3">GTF-13</strain>
    </source>
</reference>
<evidence type="ECO:0000313" key="3">
    <source>
        <dbReference type="Proteomes" id="UP000280792"/>
    </source>
</evidence>
<evidence type="ECO:0000313" key="2">
    <source>
        <dbReference type="EMBL" id="RRJ82889.1"/>
    </source>
</evidence>
<dbReference type="PANTHER" id="PTHR38040">
    <property type="entry name" value="UBIQUINONE BIOSYNTHESIS ACCESSORY FACTOR UBIK"/>
    <property type="match status" value="1"/>
</dbReference>
<proteinExistence type="inferred from homology"/>
<organism evidence="2 3">
    <name type="scientific">Aestuariirhabdus litorea</name>
    <dbReference type="NCBI Taxonomy" id="2528527"/>
    <lineage>
        <taxon>Bacteria</taxon>
        <taxon>Pseudomonadati</taxon>
        <taxon>Pseudomonadota</taxon>
        <taxon>Gammaproteobacteria</taxon>
        <taxon>Oceanospirillales</taxon>
        <taxon>Aestuariirhabdaceae</taxon>
        <taxon>Aestuariirhabdus</taxon>
    </lineage>
</organism>
<dbReference type="Pfam" id="PF04380">
    <property type="entry name" value="BMFP"/>
    <property type="match status" value="1"/>
</dbReference>
<keyword evidence="3" id="KW-1185">Reference proteome</keyword>
<keyword evidence="1" id="KW-0963">Cytoplasm</keyword>
<comment type="caution">
    <text evidence="2">The sequence shown here is derived from an EMBL/GenBank/DDBJ whole genome shotgun (WGS) entry which is preliminary data.</text>
</comment>
<reference evidence="2 3" key="1">
    <citation type="submission" date="2018-08" db="EMBL/GenBank/DDBJ databases">
        <authorList>
            <person name="Khan S.A."/>
        </authorList>
    </citation>
    <scope>NUCLEOTIDE SEQUENCE [LARGE SCALE GENOMIC DNA]</scope>
    <source>
        <strain evidence="2 3">GTF-13</strain>
    </source>
</reference>
<dbReference type="UniPathway" id="UPA00232"/>
<feature type="coiled-coil region" evidence="1">
    <location>
        <begin position="59"/>
        <end position="86"/>
    </location>
</feature>
<dbReference type="PANTHER" id="PTHR38040:SF1">
    <property type="entry name" value="UBIQUINONE BIOSYNTHESIS ACCESSORY FACTOR UBIK"/>
    <property type="match status" value="1"/>
</dbReference>
<comment type="function">
    <text evidence="1">Required for efficient ubiquinone (coenzyme Q) biosynthesis. UbiK is probably an accessory factor of Ubi enzymes and facilitates ubiquinone biosynthesis by acting as an assembly factor, a targeting factor, or both.</text>
</comment>
<dbReference type="InterPro" id="IPR007475">
    <property type="entry name" value="UbiK"/>
</dbReference>
<name>A0A3P3VME3_9GAMM</name>
<keyword evidence="1" id="KW-0175">Coiled coil</keyword>
<dbReference type="AlphaFoldDB" id="A0A3P3VME3"/>
<keyword evidence="1" id="KW-0831">Ubiquinone biosynthesis</keyword>